<name>A0A9N8KX47_CHRIL</name>
<dbReference type="Proteomes" id="UP001154114">
    <property type="component" value="Chromosome 1"/>
</dbReference>
<proteinExistence type="predicted"/>
<dbReference type="AlphaFoldDB" id="A0A9N8KX47"/>
<dbReference type="OrthoDB" id="7490708at2759"/>
<accession>A0A9N8KX47</accession>
<reference evidence="1" key="1">
    <citation type="submission" date="2021-12" db="EMBL/GenBank/DDBJ databases">
        <authorList>
            <person name="King R."/>
        </authorList>
    </citation>
    <scope>NUCLEOTIDE SEQUENCE</scope>
</reference>
<organism evidence="1 2">
    <name type="scientific">Chrysodeixis includens</name>
    <name type="common">Soybean looper</name>
    <name type="synonym">Pseudoplusia includens</name>
    <dbReference type="NCBI Taxonomy" id="689277"/>
    <lineage>
        <taxon>Eukaryota</taxon>
        <taxon>Metazoa</taxon>
        <taxon>Ecdysozoa</taxon>
        <taxon>Arthropoda</taxon>
        <taxon>Hexapoda</taxon>
        <taxon>Insecta</taxon>
        <taxon>Pterygota</taxon>
        <taxon>Neoptera</taxon>
        <taxon>Endopterygota</taxon>
        <taxon>Lepidoptera</taxon>
        <taxon>Glossata</taxon>
        <taxon>Ditrysia</taxon>
        <taxon>Noctuoidea</taxon>
        <taxon>Noctuidae</taxon>
        <taxon>Plusiinae</taxon>
        <taxon>Chrysodeixis</taxon>
    </lineage>
</organism>
<gene>
    <name evidence="1" type="ORF">CINC_LOCUS724</name>
</gene>
<keyword evidence="2" id="KW-1185">Reference proteome</keyword>
<protein>
    <submittedName>
        <fullName evidence="1">Uncharacterized protein</fullName>
    </submittedName>
</protein>
<sequence length="240" mass="27332">MRRSSKTTVYTISNGEFNSSTQENSRLNVVVESHVPCRLGMGCRLFQAQDHAASLPCFGVTVITCESADRQCEILVSLERARFSVRRIARHSRHAYVTWRRPLQRGVWRDPTPLATHSLLLARSVAPYPFIADLTATVARRMAWTEKVTKMSKKHLHNQAAIPLAPAVFKEYPKSYNPGEQGLSITEACSRKLRGRTVASIPLPWVWRRRSRPRRRNAELSSLFIHALNNRACAVVHEYK</sequence>
<dbReference type="EMBL" id="LR824004">
    <property type="protein sequence ID" value="CAD0194436.1"/>
    <property type="molecule type" value="Genomic_DNA"/>
</dbReference>
<evidence type="ECO:0000313" key="1">
    <source>
        <dbReference type="EMBL" id="CAD0194436.1"/>
    </source>
</evidence>
<evidence type="ECO:0000313" key="2">
    <source>
        <dbReference type="Proteomes" id="UP001154114"/>
    </source>
</evidence>